<accession>A0A5C0SB39</accession>
<dbReference type="RefSeq" id="WP_148808958.1">
    <property type="nucleotide sequence ID" value="NZ_CP042243.1"/>
</dbReference>
<evidence type="ECO:0000313" key="2">
    <source>
        <dbReference type="EMBL" id="QEK11803.1"/>
    </source>
</evidence>
<keyword evidence="3" id="KW-1185">Reference proteome</keyword>
<dbReference type="InterPro" id="IPR011990">
    <property type="entry name" value="TPR-like_helical_dom_sf"/>
</dbReference>
<dbReference type="Proteomes" id="UP000324646">
    <property type="component" value="Chromosome"/>
</dbReference>
<dbReference type="EMBL" id="CP042243">
    <property type="protein sequence ID" value="QEK11803.1"/>
    <property type="molecule type" value="Genomic_DNA"/>
</dbReference>
<organism evidence="2 3">
    <name type="scientific">Crassaminicella thermophila</name>
    <dbReference type="NCBI Taxonomy" id="2599308"/>
    <lineage>
        <taxon>Bacteria</taxon>
        <taxon>Bacillati</taxon>
        <taxon>Bacillota</taxon>
        <taxon>Clostridia</taxon>
        <taxon>Eubacteriales</taxon>
        <taxon>Clostridiaceae</taxon>
        <taxon>Crassaminicella</taxon>
    </lineage>
</organism>
<keyword evidence="1" id="KW-0802">TPR repeat</keyword>
<evidence type="ECO:0000256" key="1">
    <source>
        <dbReference type="PROSITE-ProRule" id="PRU00339"/>
    </source>
</evidence>
<reference evidence="2 3" key="1">
    <citation type="submission" date="2019-07" db="EMBL/GenBank/DDBJ databases">
        <title>Complete genome of Crassaminicella thermophila SY095.</title>
        <authorList>
            <person name="Li X."/>
        </authorList>
    </citation>
    <scope>NUCLEOTIDE SEQUENCE [LARGE SCALE GENOMIC DNA]</scope>
    <source>
        <strain evidence="2 3">SY095</strain>
    </source>
</reference>
<feature type="repeat" description="TPR" evidence="1">
    <location>
        <begin position="168"/>
        <end position="201"/>
    </location>
</feature>
<dbReference type="KEGG" id="crs:FQB35_05150"/>
<dbReference type="InterPro" id="IPR018708">
    <property type="entry name" value="DUF2225"/>
</dbReference>
<dbReference type="PROSITE" id="PS50005">
    <property type="entry name" value="TPR"/>
    <property type="match status" value="1"/>
</dbReference>
<dbReference type="InterPro" id="IPR019734">
    <property type="entry name" value="TPR_rpt"/>
</dbReference>
<dbReference type="Gene3D" id="1.25.40.10">
    <property type="entry name" value="Tetratricopeptide repeat domain"/>
    <property type="match status" value="1"/>
</dbReference>
<proteinExistence type="predicted"/>
<name>A0A5C0SB39_CRATE</name>
<dbReference type="SUPFAM" id="SSF48452">
    <property type="entry name" value="TPR-like"/>
    <property type="match status" value="1"/>
</dbReference>
<gene>
    <name evidence="2" type="ORF">FQB35_05150</name>
</gene>
<dbReference type="Pfam" id="PF09986">
    <property type="entry name" value="DUF2225"/>
    <property type="match status" value="1"/>
</dbReference>
<evidence type="ECO:0000313" key="3">
    <source>
        <dbReference type="Proteomes" id="UP000324646"/>
    </source>
</evidence>
<sequence length="228" mass="26559">MNQALYNKEVSCPICKNIFHTKKVRSSAIRIKKRDTDFCVYYNGENPIFYAVFVCPNCGYAALESVFERISPTGKKIITSRVSNQWVQRDFGGERTNQEAIEVYKLALLCGQLSNEKKGILGTICLRLAWFYRFIGEDKELHFLKHAKNCFEEAFLYEQLPIGNLDEVSMLYLLGELNRRLGKYEDAINWFNKAVSNPAIKRKKKLEMQAREQWILAKEEYKKIKSEA</sequence>
<dbReference type="AlphaFoldDB" id="A0A5C0SB39"/>
<protein>
    <submittedName>
        <fullName evidence="2">DUF2225 domain-containing protein</fullName>
    </submittedName>
</protein>
<dbReference type="OrthoDB" id="9780343at2"/>